<sequence>MSWISDHLLALNGTLVLIAVFLLPALESSVFLGFLIPGETAVVIGGVTAYNGHTQLWAVLLVAIVGAVVGDSIGYAVGKRWGDTLLSRLPKRLIKPASVRQSKELIRRLGGKAVFAGRFAAALRALVPGLCGVSEMPYRTFAVWNMLGGAVWATGFVLLGYFAGAGWHTVEHYASVASWIAVGVAALVVAGLVLLKRRAEKKAEAWLEQESGAADDADAEAQIEGSAV</sequence>
<evidence type="ECO:0000313" key="9">
    <source>
        <dbReference type="EMBL" id="RAG86250.1"/>
    </source>
</evidence>
<accession>A0A2X0KHM5</accession>
<dbReference type="InterPro" id="IPR032816">
    <property type="entry name" value="VTT_dom"/>
</dbReference>
<dbReference type="InterPro" id="IPR032818">
    <property type="entry name" value="DedA-like"/>
</dbReference>
<dbReference type="Proteomes" id="UP000248889">
    <property type="component" value="Unassembled WGS sequence"/>
</dbReference>
<keyword evidence="3 7" id="KW-1003">Cell membrane</keyword>
<feature type="transmembrane region" description="Helical" evidence="7">
    <location>
        <begin position="176"/>
        <end position="195"/>
    </location>
</feature>
<keyword evidence="10" id="KW-1185">Reference proteome</keyword>
<protein>
    <submittedName>
        <fullName evidence="9">DedA family protein</fullName>
    </submittedName>
</protein>
<dbReference type="PANTHER" id="PTHR30353">
    <property type="entry name" value="INNER MEMBRANE PROTEIN DEDA-RELATED"/>
    <property type="match status" value="1"/>
</dbReference>
<proteinExistence type="inferred from homology"/>
<evidence type="ECO:0000256" key="6">
    <source>
        <dbReference type="ARBA" id="ARBA00023136"/>
    </source>
</evidence>
<evidence type="ECO:0000256" key="2">
    <source>
        <dbReference type="ARBA" id="ARBA00010792"/>
    </source>
</evidence>
<evidence type="ECO:0000256" key="5">
    <source>
        <dbReference type="ARBA" id="ARBA00022989"/>
    </source>
</evidence>
<feature type="domain" description="VTT" evidence="8">
    <location>
        <begin position="36"/>
        <end position="161"/>
    </location>
</feature>
<feature type="transmembrane region" description="Helical" evidence="7">
    <location>
        <begin position="142"/>
        <end position="164"/>
    </location>
</feature>
<evidence type="ECO:0000259" key="8">
    <source>
        <dbReference type="Pfam" id="PF09335"/>
    </source>
</evidence>
<feature type="transmembrane region" description="Helical" evidence="7">
    <location>
        <begin position="56"/>
        <end position="78"/>
    </location>
</feature>
<evidence type="ECO:0000256" key="4">
    <source>
        <dbReference type="ARBA" id="ARBA00022692"/>
    </source>
</evidence>
<reference evidence="9 10" key="1">
    <citation type="submission" date="2018-06" db="EMBL/GenBank/DDBJ databases">
        <title>Streptacidiphilus pinicola sp. nov., isolated from pine grove soil.</title>
        <authorList>
            <person name="Roh S.G."/>
            <person name="Park S."/>
            <person name="Kim M.-K."/>
            <person name="Yun B.-R."/>
            <person name="Park J."/>
            <person name="Kim M.J."/>
            <person name="Kim Y.S."/>
            <person name="Kim S.B."/>
        </authorList>
    </citation>
    <scope>NUCLEOTIDE SEQUENCE [LARGE SCALE GENOMIC DNA]</scope>
    <source>
        <strain evidence="9 10">MMS16-CNU450</strain>
    </source>
</reference>
<evidence type="ECO:0000256" key="1">
    <source>
        <dbReference type="ARBA" id="ARBA00004651"/>
    </source>
</evidence>
<dbReference type="PANTHER" id="PTHR30353:SF15">
    <property type="entry name" value="INNER MEMBRANE PROTEIN YABI"/>
    <property type="match status" value="1"/>
</dbReference>
<keyword evidence="5 7" id="KW-1133">Transmembrane helix</keyword>
<gene>
    <name evidence="9" type="ORF">DN069_07250</name>
</gene>
<evidence type="ECO:0000256" key="7">
    <source>
        <dbReference type="RuleBase" id="RU367016"/>
    </source>
</evidence>
<dbReference type="RefSeq" id="WP_111500019.1">
    <property type="nucleotide sequence ID" value="NZ_QKYN01000029.1"/>
</dbReference>
<comment type="caution">
    <text evidence="9">The sequence shown here is derived from an EMBL/GenBank/DDBJ whole genome shotgun (WGS) entry which is preliminary data.</text>
</comment>
<keyword evidence="4 7" id="KW-0812">Transmembrane</keyword>
<keyword evidence="6 7" id="KW-0472">Membrane</keyword>
<dbReference type="Pfam" id="PF09335">
    <property type="entry name" value="VTT_dom"/>
    <property type="match status" value="1"/>
</dbReference>
<dbReference type="OrthoDB" id="9813426at2"/>
<evidence type="ECO:0000313" key="10">
    <source>
        <dbReference type="Proteomes" id="UP000248889"/>
    </source>
</evidence>
<comment type="similarity">
    <text evidence="2 7">Belongs to the DedA family.</text>
</comment>
<dbReference type="GO" id="GO:0005886">
    <property type="term" value="C:plasma membrane"/>
    <property type="evidence" value="ECO:0007669"/>
    <property type="project" value="UniProtKB-SubCell"/>
</dbReference>
<name>A0A2X0KHM5_9ACTN</name>
<organism evidence="9 10">
    <name type="scientific">Streptacidiphilus pinicola</name>
    <dbReference type="NCBI Taxonomy" id="2219663"/>
    <lineage>
        <taxon>Bacteria</taxon>
        <taxon>Bacillati</taxon>
        <taxon>Actinomycetota</taxon>
        <taxon>Actinomycetes</taxon>
        <taxon>Kitasatosporales</taxon>
        <taxon>Streptomycetaceae</taxon>
        <taxon>Streptacidiphilus</taxon>
    </lineage>
</organism>
<dbReference type="AlphaFoldDB" id="A0A2X0KHM5"/>
<dbReference type="EMBL" id="QKYN01000029">
    <property type="protein sequence ID" value="RAG86250.1"/>
    <property type="molecule type" value="Genomic_DNA"/>
</dbReference>
<evidence type="ECO:0000256" key="3">
    <source>
        <dbReference type="ARBA" id="ARBA00022475"/>
    </source>
</evidence>
<feature type="transmembrane region" description="Helical" evidence="7">
    <location>
        <begin position="12"/>
        <end position="36"/>
    </location>
</feature>
<comment type="subcellular location">
    <subcellularLocation>
        <location evidence="1 7">Cell membrane</location>
        <topology evidence="1 7">Multi-pass membrane protein</topology>
    </subcellularLocation>
</comment>